<dbReference type="Gene3D" id="1.25.40.420">
    <property type="match status" value="1"/>
</dbReference>
<accession>A0A669EW95</accession>
<dbReference type="InterPro" id="IPR051625">
    <property type="entry name" value="Signaling_Regulatory_Domain"/>
</dbReference>
<dbReference type="InterPro" id="IPR011333">
    <property type="entry name" value="SKP1/BTB/POZ_sf"/>
</dbReference>
<feature type="repeat" description="RCC1" evidence="2">
    <location>
        <begin position="278"/>
        <end position="329"/>
    </location>
</feature>
<dbReference type="PANTHER" id="PTHR22872">
    <property type="entry name" value="BTK-BINDING PROTEIN-RELATED"/>
    <property type="match status" value="1"/>
</dbReference>
<feature type="repeat" description="RCC1" evidence="2">
    <location>
        <begin position="173"/>
        <end position="225"/>
    </location>
</feature>
<dbReference type="PROSITE" id="PS50097">
    <property type="entry name" value="BTB"/>
    <property type="match status" value="1"/>
</dbReference>
<organism evidence="4 5">
    <name type="scientific">Oreochromis niloticus</name>
    <name type="common">Nile tilapia</name>
    <name type="synonym">Tilapia nilotica</name>
    <dbReference type="NCBI Taxonomy" id="8128"/>
    <lineage>
        <taxon>Eukaryota</taxon>
        <taxon>Metazoa</taxon>
        <taxon>Chordata</taxon>
        <taxon>Craniata</taxon>
        <taxon>Vertebrata</taxon>
        <taxon>Euteleostomi</taxon>
        <taxon>Actinopterygii</taxon>
        <taxon>Neopterygii</taxon>
        <taxon>Teleostei</taxon>
        <taxon>Neoteleostei</taxon>
        <taxon>Acanthomorphata</taxon>
        <taxon>Ovalentaria</taxon>
        <taxon>Cichlomorphae</taxon>
        <taxon>Cichliformes</taxon>
        <taxon>Cichlidae</taxon>
        <taxon>African cichlids</taxon>
        <taxon>Pseudocrenilabrinae</taxon>
        <taxon>Oreochromini</taxon>
        <taxon>Oreochromis</taxon>
    </lineage>
</organism>
<reference evidence="4" key="3">
    <citation type="submission" date="2025-09" db="UniProtKB">
        <authorList>
            <consortium name="Ensembl"/>
        </authorList>
    </citation>
    <scope>IDENTIFICATION</scope>
</reference>
<dbReference type="AlphaFoldDB" id="A0A669EW95"/>
<evidence type="ECO:0000256" key="1">
    <source>
        <dbReference type="ARBA" id="ARBA00022737"/>
    </source>
</evidence>
<dbReference type="SMART" id="SM00225">
    <property type="entry name" value="BTB"/>
    <property type="match status" value="1"/>
</dbReference>
<sequence>MLRGQSRDHLAVLHIRLHCYFYLLSSMLDVGKWPVFALLPPEELRLIRQACVFGSAANEALYVTVNDEVFALGTNCSGCLGLGDLQSTIEPRRIDVLCGKKIVSLSYGTGPHVVIATADGEVYAWGHNGYSQLGNGTTNHGLTPALVSTNLLSKRVTEVACGSHHTIALTTDGEVYAWGYNNSGQVGSGSTANQPTPRRVSSCLQNKVVVNIACGQLCSMAVLDNGEIYGWGYNCNGQLGLGNNGNQQTPCRIAALQGVNIVQVACGYAHTLALTDEGFVYAWGANSYGQLGTGNKSNQALPTPINTDKERIVEVAACHTSHTSAAKTQSGQVLMWGQCRGQAVASPHLTHFSSTDDVFACFATPAVTWHLLSVDGDDYLTVAQSLKKEFDSPDISDLKFLVDGKCIHVHKALLKIRCEHFRTLLNETDQDAIEIHQFSYLVYRAFLEYLYTDTINLPPEDAIGLLDLATFYRETRLKRLCQETIKRGISEENAITLLSAAVKYEARDLEEFCFKFCVNHLTAVTQTQAFADMDHDLLKNFISKASRYGAFKN</sequence>
<keyword evidence="1" id="KW-0677">Repeat</keyword>
<evidence type="ECO:0000313" key="4">
    <source>
        <dbReference type="Ensembl" id="ENSONIP00000075833.1"/>
    </source>
</evidence>
<dbReference type="Pfam" id="PF25390">
    <property type="entry name" value="WD40_RLD"/>
    <property type="match status" value="1"/>
</dbReference>
<dbReference type="Proteomes" id="UP000005207">
    <property type="component" value="Linkage group LG14"/>
</dbReference>
<dbReference type="Gene3D" id="3.30.710.10">
    <property type="entry name" value="Potassium Channel Kv1.1, Chain A"/>
    <property type="match status" value="1"/>
</dbReference>
<dbReference type="InterPro" id="IPR009091">
    <property type="entry name" value="RCC1/BLIP-II"/>
</dbReference>
<proteinExistence type="predicted"/>
<dbReference type="GeneTree" id="ENSGT00940000158925"/>
<dbReference type="Ensembl" id="ENSONIT00000084520.1">
    <property type="protein sequence ID" value="ENSONIP00000075833.1"/>
    <property type="gene ID" value="ENSONIG00000005688.2"/>
</dbReference>
<dbReference type="InterPro" id="IPR000408">
    <property type="entry name" value="Reg_chr_condens"/>
</dbReference>
<name>A0A669EW95_ORENI</name>
<dbReference type="PROSITE" id="PS00626">
    <property type="entry name" value="RCC1_2"/>
    <property type="match status" value="1"/>
</dbReference>
<dbReference type="SUPFAM" id="SSF54695">
    <property type="entry name" value="POZ domain"/>
    <property type="match status" value="1"/>
</dbReference>
<dbReference type="InterPro" id="IPR000210">
    <property type="entry name" value="BTB/POZ_dom"/>
</dbReference>
<dbReference type="PROSITE" id="PS50012">
    <property type="entry name" value="RCC1_3"/>
    <property type="match status" value="5"/>
</dbReference>
<gene>
    <name evidence="4" type="primary">RCBTB2</name>
    <name evidence="4" type="synonym">rcbtb2</name>
</gene>
<dbReference type="CDD" id="cd18354">
    <property type="entry name" value="BTB_POZ_RCBTB2_CHC1L"/>
    <property type="match status" value="1"/>
</dbReference>
<reference evidence="4" key="2">
    <citation type="submission" date="2025-08" db="UniProtKB">
        <authorList>
            <consortium name="Ensembl"/>
        </authorList>
    </citation>
    <scope>IDENTIFICATION</scope>
</reference>
<reference evidence="5" key="1">
    <citation type="submission" date="2012-01" db="EMBL/GenBank/DDBJ databases">
        <title>The Genome Sequence of Oreochromis niloticus (Nile Tilapia).</title>
        <authorList>
            <consortium name="Broad Institute Genome Assembly Team"/>
            <consortium name="Broad Institute Sequencing Platform"/>
            <person name="Di Palma F."/>
            <person name="Johnson J."/>
            <person name="Lander E.S."/>
            <person name="Lindblad-Toh K."/>
        </authorList>
    </citation>
    <scope>NUCLEOTIDE SEQUENCE [LARGE SCALE GENOMIC DNA]</scope>
</reference>
<dbReference type="InterPro" id="IPR058923">
    <property type="entry name" value="RCC1-like_dom"/>
</dbReference>
<dbReference type="PRINTS" id="PR00633">
    <property type="entry name" value="RCCNDNSATION"/>
</dbReference>
<evidence type="ECO:0000256" key="2">
    <source>
        <dbReference type="PROSITE-ProRule" id="PRU00235"/>
    </source>
</evidence>
<feature type="repeat" description="RCC1" evidence="2">
    <location>
        <begin position="226"/>
        <end position="277"/>
    </location>
</feature>
<protein>
    <submittedName>
        <fullName evidence="4">RCC1 and BTB domain containing protein 2</fullName>
    </submittedName>
</protein>
<feature type="repeat" description="RCC1" evidence="2">
    <location>
        <begin position="67"/>
        <end position="118"/>
    </location>
</feature>
<keyword evidence="5" id="KW-1185">Reference proteome</keyword>
<dbReference type="SUPFAM" id="SSF50985">
    <property type="entry name" value="RCC1/BLIP-II"/>
    <property type="match status" value="1"/>
</dbReference>
<evidence type="ECO:0000313" key="5">
    <source>
        <dbReference type="Proteomes" id="UP000005207"/>
    </source>
</evidence>
<dbReference type="PANTHER" id="PTHR22872:SF3">
    <property type="entry name" value="RCC1 AND BTB DOMAIN CONTAINING PROTEIN 2"/>
    <property type="match status" value="1"/>
</dbReference>
<dbReference type="Pfam" id="PF00651">
    <property type="entry name" value="BTB"/>
    <property type="match status" value="1"/>
</dbReference>
<feature type="repeat" description="RCC1" evidence="2">
    <location>
        <begin position="120"/>
        <end position="172"/>
    </location>
</feature>
<dbReference type="Gene3D" id="2.130.10.30">
    <property type="entry name" value="Regulator of chromosome condensation 1/beta-lactamase-inhibitor protein II"/>
    <property type="match status" value="2"/>
</dbReference>
<evidence type="ECO:0000259" key="3">
    <source>
        <dbReference type="PROSITE" id="PS50097"/>
    </source>
</evidence>
<dbReference type="CDD" id="cd18529">
    <property type="entry name" value="BACK_RCBTB2"/>
    <property type="match status" value="1"/>
</dbReference>
<feature type="domain" description="BTB" evidence="3">
    <location>
        <begin position="396"/>
        <end position="459"/>
    </location>
</feature>